<accession>A0A4C1XTS0</accession>
<sequence length="95" mass="10834">MSWSAWMQHENKQARVIIGWSQSTAGGRMDSVSEPKSNALRISTSTSPHTPTRLPDLRYVRAMDADNGPRVKAHYRRNYARGGRRHARSTQIRNT</sequence>
<protein>
    <submittedName>
        <fullName evidence="2">Uncharacterized protein</fullName>
    </submittedName>
</protein>
<evidence type="ECO:0000256" key="1">
    <source>
        <dbReference type="SAM" id="MobiDB-lite"/>
    </source>
</evidence>
<comment type="caution">
    <text evidence="2">The sequence shown here is derived from an EMBL/GenBank/DDBJ whole genome shotgun (WGS) entry which is preliminary data.</text>
</comment>
<feature type="region of interest" description="Disordered" evidence="1">
    <location>
        <begin position="25"/>
        <end position="54"/>
    </location>
</feature>
<evidence type="ECO:0000313" key="2">
    <source>
        <dbReference type="EMBL" id="GBP65587.1"/>
    </source>
</evidence>
<keyword evidence="3" id="KW-1185">Reference proteome</keyword>
<name>A0A4C1XTS0_EUMVA</name>
<feature type="region of interest" description="Disordered" evidence="1">
    <location>
        <begin position="76"/>
        <end position="95"/>
    </location>
</feature>
<feature type="compositionally biased region" description="Polar residues" evidence="1">
    <location>
        <begin position="34"/>
        <end position="50"/>
    </location>
</feature>
<dbReference type="AlphaFoldDB" id="A0A4C1XTS0"/>
<reference evidence="2 3" key="1">
    <citation type="journal article" date="2019" name="Commun. Biol.">
        <title>The bagworm genome reveals a unique fibroin gene that provides high tensile strength.</title>
        <authorList>
            <person name="Kono N."/>
            <person name="Nakamura H."/>
            <person name="Ohtoshi R."/>
            <person name="Tomita M."/>
            <person name="Numata K."/>
            <person name="Arakawa K."/>
        </authorList>
    </citation>
    <scope>NUCLEOTIDE SEQUENCE [LARGE SCALE GENOMIC DNA]</scope>
</reference>
<organism evidence="2 3">
    <name type="scientific">Eumeta variegata</name>
    <name type="common">Bagworm moth</name>
    <name type="synonym">Eumeta japonica</name>
    <dbReference type="NCBI Taxonomy" id="151549"/>
    <lineage>
        <taxon>Eukaryota</taxon>
        <taxon>Metazoa</taxon>
        <taxon>Ecdysozoa</taxon>
        <taxon>Arthropoda</taxon>
        <taxon>Hexapoda</taxon>
        <taxon>Insecta</taxon>
        <taxon>Pterygota</taxon>
        <taxon>Neoptera</taxon>
        <taxon>Endopterygota</taxon>
        <taxon>Lepidoptera</taxon>
        <taxon>Glossata</taxon>
        <taxon>Ditrysia</taxon>
        <taxon>Tineoidea</taxon>
        <taxon>Psychidae</taxon>
        <taxon>Oiketicinae</taxon>
        <taxon>Eumeta</taxon>
    </lineage>
</organism>
<gene>
    <name evidence="2" type="ORF">EVAR_46113_1</name>
</gene>
<dbReference type="Proteomes" id="UP000299102">
    <property type="component" value="Unassembled WGS sequence"/>
</dbReference>
<proteinExistence type="predicted"/>
<dbReference type="EMBL" id="BGZK01000933">
    <property type="protein sequence ID" value="GBP65587.1"/>
    <property type="molecule type" value="Genomic_DNA"/>
</dbReference>
<feature type="compositionally biased region" description="Basic residues" evidence="1">
    <location>
        <begin position="76"/>
        <end position="88"/>
    </location>
</feature>
<evidence type="ECO:0000313" key="3">
    <source>
        <dbReference type="Proteomes" id="UP000299102"/>
    </source>
</evidence>